<dbReference type="GO" id="GO:0043709">
    <property type="term" value="P:cell adhesion involved in single-species biofilm formation"/>
    <property type="evidence" value="ECO:0007669"/>
    <property type="project" value="TreeGrafter"/>
</dbReference>
<dbReference type="PROSITE" id="PS50887">
    <property type="entry name" value="GGDEF"/>
    <property type="match status" value="1"/>
</dbReference>
<dbReference type="InterPro" id="IPR029787">
    <property type="entry name" value="Nucleotide_cyclase"/>
</dbReference>
<dbReference type="InterPro" id="IPR029016">
    <property type="entry name" value="GAF-like_dom_sf"/>
</dbReference>
<proteinExistence type="predicted"/>
<protein>
    <submittedName>
        <fullName evidence="2">Diguanylate cyclase (GGDEF) domain-containing protein</fullName>
    </submittedName>
</protein>
<dbReference type="SUPFAM" id="SSF55781">
    <property type="entry name" value="GAF domain-like"/>
    <property type="match status" value="1"/>
</dbReference>
<dbReference type="Gene3D" id="3.30.450.40">
    <property type="match status" value="1"/>
</dbReference>
<dbReference type="InterPro" id="IPR043128">
    <property type="entry name" value="Rev_trsase/Diguanyl_cyclase"/>
</dbReference>
<dbReference type="InterPro" id="IPR050469">
    <property type="entry name" value="Diguanylate_Cyclase"/>
</dbReference>
<dbReference type="GO" id="GO:1902201">
    <property type="term" value="P:negative regulation of bacterial-type flagellum-dependent cell motility"/>
    <property type="evidence" value="ECO:0007669"/>
    <property type="project" value="TreeGrafter"/>
</dbReference>
<dbReference type="GO" id="GO:0005886">
    <property type="term" value="C:plasma membrane"/>
    <property type="evidence" value="ECO:0007669"/>
    <property type="project" value="TreeGrafter"/>
</dbReference>
<accession>A0A1H6I1B6</accession>
<dbReference type="RefSeq" id="WP_074714219.1">
    <property type="nucleotide sequence ID" value="NZ_FNWV01000001.1"/>
</dbReference>
<dbReference type="Proteomes" id="UP000183190">
    <property type="component" value="Unassembled WGS sequence"/>
</dbReference>
<dbReference type="SMART" id="SM00267">
    <property type="entry name" value="GGDEF"/>
    <property type="match status" value="1"/>
</dbReference>
<gene>
    <name evidence="2" type="ORF">SAMN02910265_00402</name>
</gene>
<feature type="domain" description="GGDEF" evidence="1">
    <location>
        <begin position="345"/>
        <end position="473"/>
    </location>
</feature>
<dbReference type="EMBL" id="FNWV01000001">
    <property type="protein sequence ID" value="SEH40304.1"/>
    <property type="molecule type" value="Genomic_DNA"/>
</dbReference>
<name>A0A1H6I1B6_RUMFL</name>
<dbReference type="GO" id="GO:0052621">
    <property type="term" value="F:diguanylate cyclase activity"/>
    <property type="evidence" value="ECO:0007669"/>
    <property type="project" value="TreeGrafter"/>
</dbReference>
<organism evidence="2 3">
    <name type="scientific">Ruminococcus flavefaciens</name>
    <dbReference type="NCBI Taxonomy" id="1265"/>
    <lineage>
        <taxon>Bacteria</taxon>
        <taxon>Bacillati</taxon>
        <taxon>Bacillota</taxon>
        <taxon>Clostridia</taxon>
        <taxon>Eubacteriales</taxon>
        <taxon>Oscillospiraceae</taxon>
        <taxon>Ruminococcus</taxon>
    </lineage>
</organism>
<dbReference type="AlphaFoldDB" id="A0A1H6I1B6"/>
<dbReference type="SUPFAM" id="SSF55073">
    <property type="entry name" value="Nucleotide cyclase"/>
    <property type="match status" value="1"/>
</dbReference>
<dbReference type="Pfam" id="PF00990">
    <property type="entry name" value="GGDEF"/>
    <property type="match status" value="1"/>
</dbReference>
<dbReference type="NCBIfam" id="TIGR00254">
    <property type="entry name" value="GGDEF"/>
    <property type="match status" value="1"/>
</dbReference>
<evidence type="ECO:0000313" key="2">
    <source>
        <dbReference type="EMBL" id="SEH40304.1"/>
    </source>
</evidence>
<dbReference type="Gene3D" id="3.30.70.270">
    <property type="match status" value="1"/>
</dbReference>
<dbReference type="PANTHER" id="PTHR45138:SF9">
    <property type="entry name" value="DIGUANYLATE CYCLASE DGCM-RELATED"/>
    <property type="match status" value="1"/>
</dbReference>
<dbReference type="CDD" id="cd01949">
    <property type="entry name" value="GGDEF"/>
    <property type="match status" value="1"/>
</dbReference>
<evidence type="ECO:0000313" key="3">
    <source>
        <dbReference type="Proteomes" id="UP000183190"/>
    </source>
</evidence>
<dbReference type="PANTHER" id="PTHR45138">
    <property type="entry name" value="REGULATORY COMPONENTS OF SENSORY TRANSDUCTION SYSTEM"/>
    <property type="match status" value="1"/>
</dbReference>
<reference evidence="2 3" key="1">
    <citation type="submission" date="2016-10" db="EMBL/GenBank/DDBJ databases">
        <authorList>
            <person name="de Groot N.N."/>
        </authorList>
    </citation>
    <scope>NUCLEOTIDE SEQUENCE [LARGE SCALE GENOMIC DNA]</scope>
    <source>
        <strain evidence="2 3">YAD2003</strain>
    </source>
</reference>
<sequence length="473" mass="53648">MEYLKGIDSFSGLVSIYSFDIMPDGSFGEIRIMQVNNANHNVLVSNPDAPEFYPGIPWRAYYSEVNHEQFCYRCGSENIPLYSYVNAHGYWLKCFYLPISPPEGIDAGPDKDGKRTAYVLFIMNRSKEIDSTAMSMRSSDVSEAVINISIKLHETQDFIKSLADTMGELRKLCGSRLCSLYMVDEKTQECAFINESGINENYLMGIAKSMNCSTPFEVANAWKKDLDGSDCLLLEDLSIVKERDPVWYESLTMHGITSIILYEIRFNRKLVGFIWAADFDISRMFEIKEILGLTSFMLAAVIANYQLISKLEEKSSIDGLTKVYNRNTMNNRVDKYVSGAVKLPETMGVVFADLNGLKIINDTEGHIAGDKVLSRAAALLKIAYSDYDVYRAGGDEFIVLCSDITQEKLDQCTAQLRAFANSTSDVSFAVGTVFCTGKYDIRKAMHEADEIMYVDKKEYYRKHPDKDRRRHYQ</sequence>
<evidence type="ECO:0000259" key="1">
    <source>
        <dbReference type="PROSITE" id="PS50887"/>
    </source>
</evidence>
<dbReference type="InterPro" id="IPR000160">
    <property type="entry name" value="GGDEF_dom"/>
</dbReference>